<dbReference type="EMBL" id="JARPYI010000016">
    <property type="protein sequence ID" value="MDT2602131.1"/>
    <property type="molecule type" value="Genomic_DNA"/>
</dbReference>
<sequence length="347" mass="38741">MENWIDRYVFAVVEHLPEKERAEVERELRSNIYDMLSENPSEAEIEGVLQKMGSPEVLAEEYRQNPRYLISPQVYNEYIRLLKLLVPIIGILTAIIGAVSGGVEVLQGSSQSVNKIIQSIIQSGIESGVSGVLQTLVWTTIGFVIAERTGVFEKRKTAEWKLSDLAPVTVEKAIPISDAVAELAVTIFFGGLLILWALDILPSGTFISGSGIVDEPLFSQSFVFFLIPVLIVGIALTVIVNIYKLIDRRWTNRVCAWEIADNAITAVMWVILLMHRNIFSSELVASLSERKWSEGDIIHYISIGETGKIRLILAAIIVIVSLIQIGAVFYHRAKTTSFQQNYYRKSA</sequence>
<keyword evidence="3" id="KW-1185">Reference proteome</keyword>
<proteinExistence type="predicted"/>
<organism evidence="2 3">
    <name type="scientific">Enterococcus hulanensis</name>
    <dbReference type="NCBI Taxonomy" id="2559929"/>
    <lineage>
        <taxon>Bacteria</taxon>
        <taxon>Bacillati</taxon>
        <taxon>Bacillota</taxon>
        <taxon>Bacilli</taxon>
        <taxon>Lactobacillales</taxon>
        <taxon>Enterococcaceae</taxon>
        <taxon>Enterococcus</taxon>
    </lineage>
</organism>
<protein>
    <submittedName>
        <fullName evidence="2">Uncharacterized protein</fullName>
    </submittedName>
</protein>
<keyword evidence="1" id="KW-0472">Membrane</keyword>
<dbReference type="RefSeq" id="WP_311821530.1">
    <property type="nucleotide sequence ID" value="NZ_JARPYF010000001.1"/>
</dbReference>
<comment type="caution">
    <text evidence="2">The sequence shown here is derived from an EMBL/GenBank/DDBJ whole genome shotgun (WGS) entry which is preliminary data.</text>
</comment>
<feature type="transmembrane region" description="Helical" evidence="1">
    <location>
        <begin position="218"/>
        <end position="243"/>
    </location>
</feature>
<evidence type="ECO:0000256" key="1">
    <source>
        <dbReference type="SAM" id="Phobius"/>
    </source>
</evidence>
<feature type="transmembrane region" description="Helical" evidence="1">
    <location>
        <begin position="84"/>
        <end position="106"/>
    </location>
</feature>
<evidence type="ECO:0000313" key="3">
    <source>
        <dbReference type="Proteomes" id="UP001252875"/>
    </source>
</evidence>
<dbReference type="Pfam" id="PF22564">
    <property type="entry name" value="HAAS"/>
    <property type="match status" value="1"/>
</dbReference>
<accession>A0ABU3F7I2</accession>
<feature type="transmembrane region" description="Helical" evidence="1">
    <location>
        <begin position="179"/>
        <end position="198"/>
    </location>
</feature>
<keyword evidence="1" id="KW-0812">Transmembrane</keyword>
<gene>
    <name evidence="2" type="ORF">P7D85_20425</name>
</gene>
<reference evidence="2 3" key="1">
    <citation type="submission" date="2023-03" db="EMBL/GenBank/DDBJ databases">
        <authorList>
            <person name="Shen W."/>
            <person name="Cai J."/>
        </authorList>
    </citation>
    <scope>NUCLEOTIDE SEQUENCE [LARGE SCALE GENOMIC DNA]</scope>
    <source>
        <strain evidence="2 3">D6-4</strain>
    </source>
</reference>
<feature type="transmembrane region" description="Helical" evidence="1">
    <location>
        <begin position="255"/>
        <end position="274"/>
    </location>
</feature>
<keyword evidence="1" id="KW-1133">Transmembrane helix</keyword>
<dbReference type="Proteomes" id="UP001252875">
    <property type="component" value="Unassembled WGS sequence"/>
</dbReference>
<feature type="transmembrane region" description="Helical" evidence="1">
    <location>
        <begin position="309"/>
        <end position="330"/>
    </location>
</feature>
<name>A0ABU3F7I2_9ENTE</name>
<evidence type="ECO:0000313" key="2">
    <source>
        <dbReference type="EMBL" id="MDT2602131.1"/>
    </source>
</evidence>